<protein>
    <submittedName>
        <fullName evidence="1">Uncharacterized protein</fullName>
    </submittedName>
</protein>
<dbReference type="Proteomes" id="UP000062963">
    <property type="component" value="Chromosome"/>
</dbReference>
<accession>A0A0K2JIL9</accession>
<sequence>MKTLQYMIKDLTGVTVEEQKINEYLDLQDADLFYAKLQYIVLRRADLKNIEITKNN</sequence>
<keyword evidence="2" id="KW-1185">Reference proteome</keyword>
<organism evidence="1 2">
    <name type="scientific">Spiroplasma kunkelii CR2-3x</name>
    <dbReference type="NCBI Taxonomy" id="273035"/>
    <lineage>
        <taxon>Bacteria</taxon>
        <taxon>Bacillati</taxon>
        <taxon>Mycoplasmatota</taxon>
        <taxon>Mollicutes</taxon>
        <taxon>Entomoplasmatales</taxon>
        <taxon>Spiroplasmataceae</taxon>
        <taxon>Spiroplasma</taxon>
    </lineage>
</organism>
<reference evidence="1 2" key="1">
    <citation type="journal article" date="2015" name="Genome Announc.">
        <title>Complete Genome Sequence of Spiroplasma kunkelii Strain CR2-3x, Causal Agent of Corn Stunt Disease in Zea mays L.</title>
        <authorList>
            <person name="Davis R.E."/>
            <person name="Shao J."/>
            <person name="Dally E.L."/>
            <person name="Zhao Y."/>
            <person name="Gasparich G.E."/>
            <person name="Gaynor B.J."/>
            <person name="Athey J.C."/>
            <person name="Harrison N.A."/>
            <person name="Donofrio N."/>
        </authorList>
    </citation>
    <scope>NUCLEOTIDE SEQUENCE [LARGE SCALE GENOMIC DNA]</scope>
    <source>
        <strain evidence="1 2">CR2-3x</strain>
    </source>
</reference>
<dbReference type="KEGG" id="skn:SKUN_001211"/>
<name>A0A0K2JIL9_SPIKU</name>
<proteinExistence type="predicted"/>
<evidence type="ECO:0000313" key="2">
    <source>
        <dbReference type="Proteomes" id="UP000062963"/>
    </source>
</evidence>
<dbReference type="STRING" id="273035.SKUN_001211"/>
<dbReference type="PATRIC" id="fig|273035.7.peg.1488"/>
<dbReference type="RefSeq" id="WP_144416776.1">
    <property type="nucleotide sequence ID" value="NZ_CP010899.1"/>
</dbReference>
<dbReference type="EMBL" id="CP010899">
    <property type="protein sequence ID" value="ALA98086.1"/>
    <property type="molecule type" value="Genomic_DNA"/>
</dbReference>
<dbReference type="AlphaFoldDB" id="A0A0K2JIL9"/>
<gene>
    <name evidence="1" type="ORF">SKUN_001211</name>
</gene>
<dbReference type="OrthoDB" id="422057at2"/>
<evidence type="ECO:0000313" key="1">
    <source>
        <dbReference type="EMBL" id="ALA98086.1"/>
    </source>
</evidence>